<keyword evidence="1" id="KW-0472">Membrane</keyword>
<protein>
    <submittedName>
        <fullName evidence="2">Uncharacterized protein</fullName>
    </submittedName>
</protein>
<evidence type="ECO:0000256" key="1">
    <source>
        <dbReference type="SAM" id="Phobius"/>
    </source>
</evidence>
<organism evidence="2 3">
    <name type="scientific">Bacillus salitolerans</name>
    <dbReference type="NCBI Taxonomy" id="1437434"/>
    <lineage>
        <taxon>Bacteria</taxon>
        <taxon>Bacillati</taxon>
        <taxon>Bacillota</taxon>
        <taxon>Bacilli</taxon>
        <taxon>Bacillales</taxon>
        <taxon>Bacillaceae</taxon>
        <taxon>Bacillus</taxon>
    </lineage>
</organism>
<dbReference type="EMBL" id="JBHUEM010000055">
    <property type="protein sequence ID" value="MFD1739428.1"/>
    <property type="molecule type" value="Genomic_DNA"/>
</dbReference>
<proteinExistence type="predicted"/>
<keyword evidence="1" id="KW-1133">Transmembrane helix</keyword>
<evidence type="ECO:0000313" key="3">
    <source>
        <dbReference type="Proteomes" id="UP001597214"/>
    </source>
</evidence>
<sequence length="56" mass="6138">MGVGKILIIALFAGIYGFIFSKYEEDLGLNVITQSILIGLLTGITAYTLIKFNNKK</sequence>
<gene>
    <name evidence="2" type="ORF">ACFSCX_23385</name>
</gene>
<comment type="caution">
    <text evidence="2">The sequence shown here is derived from an EMBL/GenBank/DDBJ whole genome shotgun (WGS) entry which is preliminary data.</text>
</comment>
<name>A0ABW4LWG5_9BACI</name>
<feature type="transmembrane region" description="Helical" evidence="1">
    <location>
        <begin position="27"/>
        <end position="50"/>
    </location>
</feature>
<dbReference type="RefSeq" id="WP_377930670.1">
    <property type="nucleotide sequence ID" value="NZ_JBHUEM010000055.1"/>
</dbReference>
<accession>A0ABW4LWG5</accession>
<keyword evidence="3" id="KW-1185">Reference proteome</keyword>
<evidence type="ECO:0000313" key="2">
    <source>
        <dbReference type="EMBL" id="MFD1739428.1"/>
    </source>
</evidence>
<reference evidence="3" key="1">
    <citation type="journal article" date="2019" name="Int. J. Syst. Evol. Microbiol.">
        <title>The Global Catalogue of Microorganisms (GCM) 10K type strain sequencing project: providing services to taxonomists for standard genome sequencing and annotation.</title>
        <authorList>
            <consortium name="The Broad Institute Genomics Platform"/>
            <consortium name="The Broad Institute Genome Sequencing Center for Infectious Disease"/>
            <person name="Wu L."/>
            <person name="Ma J."/>
        </authorList>
    </citation>
    <scope>NUCLEOTIDE SEQUENCE [LARGE SCALE GENOMIC DNA]</scope>
    <source>
        <strain evidence="3">CCUG 49339</strain>
    </source>
</reference>
<dbReference type="Proteomes" id="UP001597214">
    <property type="component" value="Unassembled WGS sequence"/>
</dbReference>
<keyword evidence="1" id="KW-0812">Transmembrane</keyword>